<dbReference type="AlphaFoldDB" id="A0AAV2YMQ9"/>
<comment type="caution">
    <text evidence="2">The sequence shown here is derived from an EMBL/GenBank/DDBJ whole genome shotgun (WGS) entry which is preliminary data.</text>
</comment>
<dbReference type="Proteomes" id="UP001146120">
    <property type="component" value="Unassembled WGS sequence"/>
</dbReference>
<proteinExistence type="predicted"/>
<name>A0AAV2YMQ9_9STRA</name>
<sequence length="531" mass="58939">MLTSPIAKIDSMWTPIKHLDDIMDPTMAFDTDKSVMLELTASMADAPIVNCDDSPRASRKRQRPDALQPTFGFGDIKLDLTALDVMTAPECDMVDFYLPQQEQPSNVLDFLKSLNISFAHNTAMLNHVHQSLAANGYDSTVALGVADMSDLHHAGISTVTDCQTVYQSARQYLQARQHNGPGDLSESCTVHQWLVLCGIPAAAALEYTTVLTQHGINNVAQLDGLTSDRTLLSAVFFRAGHRQLFLYAIDKALKKSVPPMSFELDLPALQPLGLSPRFGGFDEHHYDSFLDHLFQNQPDCNQLQRMSSLTSEESFCSDSDGADDLFATNPADFNSFSFGAQTMTMQQQPKSPAVLRSLPAAVLQVLYDAVNMPRPNPCRKGKKVCWSVLATGGMNDERFRVLQNYSADELQAGYSSHFKLPSTGSAKSDTWSEENIRQLGKAVNDPRCKHLSKVCWEMLATGRTGVEEYAPLGKFTASQLRSRYRSLFGDKRPQKLRQKKQLMKMQQEQMRKEKDAAPATMVAPKSEPLAL</sequence>
<feature type="region of interest" description="Disordered" evidence="1">
    <location>
        <begin position="490"/>
        <end position="531"/>
    </location>
</feature>
<accession>A0AAV2YMQ9</accession>
<keyword evidence="3" id="KW-1185">Reference proteome</keyword>
<evidence type="ECO:0000313" key="3">
    <source>
        <dbReference type="Proteomes" id="UP001146120"/>
    </source>
</evidence>
<gene>
    <name evidence="2" type="ORF">N0F65_013000</name>
</gene>
<evidence type="ECO:0000256" key="1">
    <source>
        <dbReference type="SAM" id="MobiDB-lite"/>
    </source>
</evidence>
<organism evidence="2 3">
    <name type="scientific">Lagenidium giganteum</name>
    <dbReference type="NCBI Taxonomy" id="4803"/>
    <lineage>
        <taxon>Eukaryota</taxon>
        <taxon>Sar</taxon>
        <taxon>Stramenopiles</taxon>
        <taxon>Oomycota</taxon>
        <taxon>Peronosporomycetes</taxon>
        <taxon>Pythiales</taxon>
        <taxon>Pythiaceae</taxon>
    </lineage>
</organism>
<evidence type="ECO:0000313" key="2">
    <source>
        <dbReference type="EMBL" id="DAZ95431.1"/>
    </source>
</evidence>
<reference evidence="2" key="2">
    <citation type="journal article" date="2023" name="Microbiol Resour">
        <title>Decontamination and Annotation of the Draft Genome Sequence of the Oomycete Lagenidium giganteum ARSEF 373.</title>
        <authorList>
            <person name="Morgan W.R."/>
            <person name="Tartar A."/>
        </authorList>
    </citation>
    <scope>NUCLEOTIDE SEQUENCE</scope>
    <source>
        <strain evidence="2">ARSEF 373</strain>
    </source>
</reference>
<dbReference type="EMBL" id="DAKRPA010000204">
    <property type="protein sequence ID" value="DAZ95431.1"/>
    <property type="molecule type" value="Genomic_DNA"/>
</dbReference>
<reference evidence="2" key="1">
    <citation type="submission" date="2022-11" db="EMBL/GenBank/DDBJ databases">
        <authorList>
            <person name="Morgan W.R."/>
            <person name="Tartar A."/>
        </authorList>
    </citation>
    <scope>NUCLEOTIDE SEQUENCE</scope>
    <source>
        <strain evidence="2">ARSEF 373</strain>
    </source>
</reference>
<protein>
    <submittedName>
        <fullName evidence="2">Uncharacterized protein</fullName>
    </submittedName>
</protein>